<dbReference type="Pfam" id="PF04116">
    <property type="entry name" value="FA_hydroxylase"/>
    <property type="match status" value="1"/>
</dbReference>
<protein>
    <recommendedName>
        <fullName evidence="6">Fatty acid hydroxylase domain-containing protein</fullName>
    </recommendedName>
</protein>
<dbReference type="Proteomes" id="UP001149074">
    <property type="component" value="Unassembled WGS sequence"/>
</dbReference>
<dbReference type="AlphaFoldDB" id="A0A9W9G6I0"/>
<evidence type="ECO:0000256" key="3">
    <source>
        <dbReference type="ARBA" id="ARBA00022989"/>
    </source>
</evidence>
<evidence type="ECO:0000313" key="8">
    <source>
        <dbReference type="Proteomes" id="UP001149074"/>
    </source>
</evidence>
<name>A0A9W9G6I0_9EURO</name>
<keyword evidence="2 5" id="KW-0812">Transmembrane</keyword>
<dbReference type="PANTHER" id="PTHR11863">
    <property type="entry name" value="STEROL DESATURASE"/>
    <property type="match status" value="1"/>
</dbReference>
<comment type="caution">
    <text evidence="7">The sequence shown here is derived from an EMBL/GenBank/DDBJ whole genome shotgun (WGS) entry which is preliminary data.</text>
</comment>
<dbReference type="GO" id="GO:0016020">
    <property type="term" value="C:membrane"/>
    <property type="evidence" value="ECO:0007669"/>
    <property type="project" value="UniProtKB-SubCell"/>
</dbReference>
<accession>A0A9W9G6I0</accession>
<evidence type="ECO:0000256" key="1">
    <source>
        <dbReference type="ARBA" id="ARBA00004370"/>
    </source>
</evidence>
<organism evidence="7 8">
    <name type="scientific">Penicillium argentinense</name>
    <dbReference type="NCBI Taxonomy" id="1131581"/>
    <lineage>
        <taxon>Eukaryota</taxon>
        <taxon>Fungi</taxon>
        <taxon>Dikarya</taxon>
        <taxon>Ascomycota</taxon>
        <taxon>Pezizomycotina</taxon>
        <taxon>Eurotiomycetes</taxon>
        <taxon>Eurotiomycetidae</taxon>
        <taxon>Eurotiales</taxon>
        <taxon>Aspergillaceae</taxon>
        <taxon>Penicillium</taxon>
    </lineage>
</organism>
<gene>
    <name evidence="7" type="ORF">N7532_000297</name>
</gene>
<dbReference type="GO" id="GO:0008610">
    <property type="term" value="P:lipid biosynthetic process"/>
    <property type="evidence" value="ECO:0007669"/>
    <property type="project" value="InterPro"/>
</dbReference>
<dbReference type="InterPro" id="IPR050307">
    <property type="entry name" value="Sterol_Desaturase_Related"/>
</dbReference>
<dbReference type="EMBL" id="JAPQKI010000001">
    <property type="protein sequence ID" value="KAJ5112252.1"/>
    <property type="molecule type" value="Genomic_DNA"/>
</dbReference>
<dbReference type="GO" id="GO:0016491">
    <property type="term" value="F:oxidoreductase activity"/>
    <property type="evidence" value="ECO:0007669"/>
    <property type="project" value="InterPro"/>
</dbReference>
<evidence type="ECO:0000256" key="2">
    <source>
        <dbReference type="ARBA" id="ARBA00022692"/>
    </source>
</evidence>
<dbReference type="GO" id="GO:0005506">
    <property type="term" value="F:iron ion binding"/>
    <property type="evidence" value="ECO:0007669"/>
    <property type="project" value="InterPro"/>
</dbReference>
<feature type="domain" description="Fatty acid hydroxylase" evidence="6">
    <location>
        <begin position="91"/>
        <end position="253"/>
    </location>
</feature>
<keyword evidence="3 5" id="KW-1133">Transmembrane helix</keyword>
<dbReference type="RefSeq" id="XP_056480025.1">
    <property type="nucleotide sequence ID" value="XM_056612801.1"/>
</dbReference>
<evidence type="ECO:0000259" key="6">
    <source>
        <dbReference type="Pfam" id="PF04116"/>
    </source>
</evidence>
<sequence length="276" mass="31434">MIPISIQTWIVQELSFLGTALFCEYADTTTARSLRVREPDRKGFMKMLPQVLFNQFFVLLPCMILTEWLGLCFTGISYSTLIRIFVIFYGMALGHDIVQYTTHRFLLHNHNIRLMRVLRHSVHHTTTASRGISACYMFPTDYFLEIVLPYLVPLAVLGGGGMSRLFHFPVAGLGAAGGVYEHSGYDLCLSFHLHDKIPAGSEGSLKSYVLNLLFKWLSGTLDNRAHGEHHARANISFSDGFGSPEFCDTIFGTRWNVSKARRQADKEWKTQWERFN</sequence>
<evidence type="ECO:0000313" key="7">
    <source>
        <dbReference type="EMBL" id="KAJ5112252.1"/>
    </source>
</evidence>
<keyword evidence="4 5" id="KW-0472">Membrane</keyword>
<evidence type="ECO:0000256" key="4">
    <source>
        <dbReference type="ARBA" id="ARBA00023136"/>
    </source>
</evidence>
<proteinExistence type="predicted"/>
<dbReference type="GeneID" id="81351780"/>
<reference evidence="7" key="1">
    <citation type="submission" date="2022-11" db="EMBL/GenBank/DDBJ databases">
        <authorList>
            <person name="Petersen C."/>
        </authorList>
    </citation>
    <scope>NUCLEOTIDE SEQUENCE</scope>
    <source>
        <strain evidence="7">IBT 30761</strain>
    </source>
</reference>
<dbReference type="InterPro" id="IPR006694">
    <property type="entry name" value="Fatty_acid_hydroxylase"/>
</dbReference>
<reference evidence="7" key="2">
    <citation type="journal article" date="2023" name="IMA Fungus">
        <title>Comparative genomic study of the Penicillium genus elucidates a diverse pangenome and 15 lateral gene transfer events.</title>
        <authorList>
            <person name="Petersen C."/>
            <person name="Sorensen T."/>
            <person name="Nielsen M.R."/>
            <person name="Sondergaard T.E."/>
            <person name="Sorensen J.L."/>
            <person name="Fitzpatrick D.A."/>
            <person name="Frisvad J.C."/>
            <person name="Nielsen K.L."/>
        </authorList>
    </citation>
    <scope>NUCLEOTIDE SEQUENCE</scope>
    <source>
        <strain evidence="7">IBT 30761</strain>
    </source>
</reference>
<feature type="transmembrane region" description="Helical" evidence="5">
    <location>
        <begin position="76"/>
        <end position="94"/>
    </location>
</feature>
<keyword evidence="8" id="KW-1185">Reference proteome</keyword>
<feature type="transmembrane region" description="Helical" evidence="5">
    <location>
        <begin position="51"/>
        <end position="70"/>
    </location>
</feature>
<dbReference type="OrthoDB" id="408954at2759"/>
<evidence type="ECO:0000256" key="5">
    <source>
        <dbReference type="SAM" id="Phobius"/>
    </source>
</evidence>
<comment type="subcellular location">
    <subcellularLocation>
        <location evidence="1">Membrane</location>
    </subcellularLocation>
</comment>